<dbReference type="SUPFAM" id="SSF52540">
    <property type="entry name" value="P-loop containing nucleoside triphosphate hydrolases"/>
    <property type="match status" value="1"/>
</dbReference>
<dbReference type="Pfam" id="PF04851">
    <property type="entry name" value="ResIII"/>
    <property type="match status" value="1"/>
</dbReference>
<dbReference type="GO" id="GO:0045003">
    <property type="term" value="P:double-strand break repair via synthesis-dependent strand annealing"/>
    <property type="evidence" value="ECO:0007669"/>
    <property type="project" value="TreeGrafter"/>
</dbReference>
<dbReference type="PANTHER" id="PTHR14025:SF20">
    <property type="entry name" value="FANCONI ANEMIA GROUP M PROTEIN"/>
    <property type="match status" value="1"/>
</dbReference>
<evidence type="ECO:0000313" key="8">
    <source>
        <dbReference type="Proteomes" id="UP000078046"/>
    </source>
</evidence>
<evidence type="ECO:0000256" key="2">
    <source>
        <dbReference type="ARBA" id="ARBA00022801"/>
    </source>
</evidence>
<organism evidence="7 8">
    <name type="scientific">Intoshia linei</name>
    <dbReference type="NCBI Taxonomy" id="1819745"/>
    <lineage>
        <taxon>Eukaryota</taxon>
        <taxon>Metazoa</taxon>
        <taxon>Spiralia</taxon>
        <taxon>Lophotrochozoa</taxon>
        <taxon>Mesozoa</taxon>
        <taxon>Orthonectida</taxon>
        <taxon>Rhopaluridae</taxon>
        <taxon>Intoshia</taxon>
    </lineage>
</organism>
<evidence type="ECO:0008006" key="9">
    <source>
        <dbReference type="Google" id="ProtNLM"/>
    </source>
</evidence>
<dbReference type="OrthoDB" id="6513042at2759"/>
<dbReference type="InterPro" id="IPR014001">
    <property type="entry name" value="Helicase_ATP-bd"/>
</dbReference>
<accession>A0A177ATJ9</accession>
<reference evidence="7 8" key="1">
    <citation type="submission" date="2016-04" db="EMBL/GenBank/DDBJ databases">
        <title>The genome of Intoshia linei affirms orthonectids as highly simplified spiralians.</title>
        <authorList>
            <person name="Mikhailov K.V."/>
            <person name="Slusarev G.S."/>
            <person name="Nikitin M.A."/>
            <person name="Logacheva M.D."/>
            <person name="Penin A."/>
            <person name="Aleoshin V."/>
            <person name="Panchin Y.V."/>
        </authorList>
    </citation>
    <scope>NUCLEOTIDE SEQUENCE [LARGE SCALE GENOMIC DNA]</scope>
    <source>
        <strain evidence="7">Intl2013</strain>
        <tissue evidence="7">Whole animal</tissue>
    </source>
</reference>
<dbReference type="GO" id="GO:0000400">
    <property type="term" value="F:four-way junction DNA binding"/>
    <property type="evidence" value="ECO:0007669"/>
    <property type="project" value="TreeGrafter"/>
</dbReference>
<dbReference type="PROSITE" id="PS51192">
    <property type="entry name" value="HELICASE_ATP_BIND_1"/>
    <property type="match status" value="1"/>
</dbReference>
<keyword evidence="4" id="KW-0067">ATP-binding</keyword>
<dbReference type="SMART" id="SM00487">
    <property type="entry name" value="DEXDc"/>
    <property type="match status" value="1"/>
</dbReference>
<feature type="domain" description="Helicase C-terminal" evidence="6">
    <location>
        <begin position="381"/>
        <end position="535"/>
    </location>
</feature>
<comment type="caution">
    <text evidence="7">The sequence shown here is derived from an EMBL/GenBank/DDBJ whole genome shotgun (WGS) entry which is preliminary data.</text>
</comment>
<evidence type="ECO:0000259" key="5">
    <source>
        <dbReference type="PROSITE" id="PS51192"/>
    </source>
</evidence>
<name>A0A177ATJ9_9BILA</name>
<dbReference type="Gene3D" id="1.20.1320.20">
    <property type="entry name" value="hef helicase domain"/>
    <property type="match status" value="1"/>
</dbReference>
<dbReference type="GO" id="GO:0036297">
    <property type="term" value="P:interstrand cross-link repair"/>
    <property type="evidence" value="ECO:0007669"/>
    <property type="project" value="TreeGrafter"/>
</dbReference>
<dbReference type="GO" id="GO:0043138">
    <property type="term" value="F:3'-5' DNA helicase activity"/>
    <property type="evidence" value="ECO:0007669"/>
    <property type="project" value="TreeGrafter"/>
</dbReference>
<feature type="non-terminal residue" evidence="7">
    <location>
        <position position="1380"/>
    </location>
</feature>
<dbReference type="GO" id="GO:0009378">
    <property type="term" value="F:four-way junction helicase activity"/>
    <property type="evidence" value="ECO:0007669"/>
    <property type="project" value="TreeGrafter"/>
</dbReference>
<dbReference type="PANTHER" id="PTHR14025">
    <property type="entry name" value="FANCONI ANEMIA GROUP M FANCM FAMILY MEMBER"/>
    <property type="match status" value="1"/>
</dbReference>
<dbReference type="EMBL" id="LWCA01001424">
    <property type="protein sequence ID" value="OAF65150.1"/>
    <property type="molecule type" value="Genomic_DNA"/>
</dbReference>
<keyword evidence="3" id="KW-0347">Helicase</keyword>
<keyword evidence="1" id="KW-0547">Nucleotide-binding</keyword>
<evidence type="ECO:0000256" key="1">
    <source>
        <dbReference type="ARBA" id="ARBA00022741"/>
    </source>
</evidence>
<protein>
    <recommendedName>
        <fullName evidence="9">Fanconi anemia group M protein</fullName>
    </recommendedName>
</protein>
<dbReference type="InterPro" id="IPR006935">
    <property type="entry name" value="Helicase/UvrB_N"/>
</dbReference>
<dbReference type="GO" id="GO:0016787">
    <property type="term" value="F:hydrolase activity"/>
    <property type="evidence" value="ECO:0007669"/>
    <property type="project" value="UniProtKB-KW"/>
</dbReference>
<sequence>MKNDTSNEIHDTHVNSLGFDEDAGETWLYSKDKEFRTYQYNIARTGLLHNSLIVLPTGLGKTFIASIIIYNILRWWPNKAMVFMAPNKPLVHQQFESFLETIPLDVSHVFEMNGNIHSSKRKNIWKIGKVFFVTPQILIADLQKNIIEADKIRCIVVDEAHRATGNYAYVNVVKFLNEKNVLYRIIGLSASPGSDVPAVQKLINTLCICKLEYRLENSMDIVKYKKKKLIERIVIKLDENLENIKKLFTNVLLFFFTTLDKNTGLNLTREITSISFFRLFKLHESYNKNLSETGKTRNKNNENFFTMCKSLIYAIGTLESYGGRVCLSFFQDMGNYQKMLLFNQESFKEAFNELDKKFKRISPILKEPDFELAGHPKLEKCIDIILVHLNAYPESRIMIFSNYKHSVYEINQCLNLHEPNIRSMILIGQTNKKGKFRQKDQLEAIKNFKNGVYNVLVSTCVGEEGLDIGDIDLIILFDCSKSAIKLIQREGRTGRKSDGHVKILLTPGREESAYNQSLEKKKNFSNIYANKNIIFPITQGPNLRPYNSVSFKKNIPLKAEIKTFKVISIDPISHKNVKPLYLKNFNFVNSFNLLDKVSKVLHTNRCKSLVGFKRSEIELNDTIINKNDSHFDLEDYFNDAIDLTQPTIPVESHDSDLSLEILNFTRKRKSMDSIVQLSKIPKNDEQICLKVDKLDETNLDIINPKINTMKNETYQNGTDLVNYNDGIIESCTNLCSVMNKVEEFNLDIEMSSKNTDAIVFPSNQNVRISDSSKLILIDESESNSVNENEITQRVYSLNISETLKNQMDAHYSGSDQSGVLFSDSESTENKSSNFGKKYVLNDSINISNCCNDISFNYNSSAPSPSNLSLNESMKNFKSLICDISFLHDKDERNEIEKTPLSENLSDDKFDNLSKLFSCNSKSKKIDLISNFTENNSVPVKSKDIKVDSDTDSMSFISNISNLTQIHTQGKSDDEKCYSFIDQFNCNNFQEMVTSTPIKLSYQPKPNQDNDQGLSNFDNESTISICFSDVSKSNFSVSLSESNQDVNDSTESVEFELDNDSDCDENFEKEMLKKIHCSTKTLTDEEEMEIIDNINLHNENFTNVYQKCEPNNDTVGIDSFNFDISQDCQTLQEIQSKPTSDFLNQVGFNSDKESTLSFESSLESVSDIEPETEIIELLEDRWSRKIKPINVPKFMGNKRMKTLEPLHSVNDYFYLFFTEELVNFFIHQLNARIKKIRKDNFVNKTKYEYVTMTIKLPQFKLFWTSPILKQIKVIDTMSLYSPSENLSIDEGIIKFKGRFYFKTYNPMKPIKVGLKMYICADSSNGFVNSIMLYTGDSNTTINIIENLTKNYEHQNHKLYMDNYFNTFFNCIEMKKKGIYCC</sequence>
<evidence type="ECO:0000256" key="4">
    <source>
        <dbReference type="ARBA" id="ARBA00022840"/>
    </source>
</evidence>
<dbReference type="PROSITE" id="PS51194">
    <property type="entry name" value="HELICASE_CTER"/>
    <property type="match status" value="1"/>
</dbReference>
<dbReference type="SMART" id="SM00490">
    <property type="entry name" value="HELICc"/>
    <property type="match status" value="1"/>
</dbReference>
<dbReference type="GO" id="GO:0005524">
    <property type="term" value="F:ATP binding"/>
    <property type="evidence" value="ECO:0007669"/>
    <property type="project" value="UniProtKB-KW"/>
</dbReference>
<dbReference type="Proteomes" id="UP000078046">
    <property type="component" value="Unassembled WGS sequence"/>
</dbReference>
<evidence type="ECO:0000313" key="7">
    <source>
        <dbReference type="EMBL" id="OAF65150.1"/>
    </source>
</evidence>
<dbReference type="Gene3D" id="3.40.50.300">
    <property type="entry name" value="P-loop containing nucleotide triphosphate hydrolases"/>
    <property type="match status" value="2"/>
</dbReference>
<dbReference type="InterPro" id="IPR001650">
    <property type="entry name" value="Helicase_C-like"/>
</dbReference>
<dbReference type="InterPro" id="IPR029526">
    <property type="entry name" value="PGBD"/>
</dbReference>
<feature type="domain" description="Helicase ATP-binding" evidence="5">
    <location>
        <begin position="42"/>
        <end position="210"/>
    </location>
</feature>
<evidence type="ECO:0000256" key="3">
    <source>
        <dbReference type="ARBA" id="ARBA00022806"/>
    </source>
</evidence>
<evidence type="ECO:0000259" key="6">
    <source>
        <dbReference type="PROSITE" id="PS51194"/>
    </source>
</evidence>
<gene>
    <name evidence="7" type="ORF">A3Q56_07141</name>
</gene>
<dbReference type="Pfam" id="PF00271">
    <property type="entry name" value="Helicase_C"/>
    <property type="match status" value="1"/>
</dbReference>
<keyword evidence="8" id="KW-1185">Reference proteome</keyword>
<keyword evidence="2" id="KW-0378">Hydrolase</keyword>
<dbReference type="Pfam" id="PF13843">
    <property type="entry name" value="DDE_Tnp_1_7"/>
    <property type="match status" value="1"/>
</dbReference>
<proteinExistence type="predicted"/>
<dbReference type="InterPro" id="IPR027417">
    <property type="entry name" value="P-loop_NTPase"/>
</dbReference>